<dbReference type="Pfam" id="PF00012">
    <property type="entry name" value="HSP70"/>
    <property type="match status" value="1"/>
</dbReference>
<keyword evidence="2" id="KW-0067">ATP-binding</keyword>
<evidence type="ECO:0000313" key="3">
    <source>
        <dbReference type="EMBL" id="ORY52742.1"/>
    </source>
</evidence>
<dbReference type="Proteomes" id="UP000193920">
    <property type="component" value="Unassembled WGS sequence"/>
</dbReference>
<dbReference type="InterPro" id="IPR043129">
    <property type="entry name" value="ATPase_NBD"/>
</dbReference>
<keyword evidence="4" id="KW-1185">Reference proteome</keyword>
<dbReference type="AlphaFoldDB" id="A0A1Y2D0C8"/>
<dbReference type="FunFam" id="3.90.640.10:FF:000003">
    <property type="entry name" value="Molecular chaperone DnaK"/>
    <property type="match status" value="1"/>
</dbReference>
<sequence>MAYGLDRKEDELPKTVLVFDFGDRTFDLSILKINKGLFEVLSTGGDNHLGGIEFDNRLTCYLLKEFRSMYRNEIKFDNITNGLKRRLKSKSEQIKKSLSKENEFNDILSSLYEDKDLEIKITRSKFEELNEDIFKRIITLMEETLKKANLKKDEIDEIIMVGGSTNIPKIQDIVQEFFHGKKLNNSINPYETVASGAAIFTSTLSENKSIKKKKNKK</sequence>
<dbReference type="InterPro" id="IPR013126">
    <property type="entry name" value="Hsp_70_fam"/>
</dbReference>
<dbReference type="PANTHER" id="PTHR19375">
    <property type="entry name" value="HEAT SHOCK PROTEIN 70KDA"/>
    <property type="match status" value="1"/>
</dbReference>
<accession>A0A1Y2D0C8</accession>
<dbReference type="PROSITE" id="PS01036">
    <property type="entry name" value="HSP70_3"/>
    <property type="match status" value="1"/>
</dbReference>
<dbReference type="EMBL" id="MCOG01000092">
    <property type="protein sequence ID" value="ORY52742.1"/>
    <property type="molecule type" value="Genomic_DNA"/>
</dbReference>
<dbReference type="Gene3D" id="3.90.640.10">
    <property type="entry name" value="Actin, Chain A, domain 4"/>
    <property type="match status" value="1"/>
</dbReference>
<dbReference type="PRINTS" id="PR00301">
    <property type="entry name" value="HEATSHOCK70"/>
</dbReference>
<evidence type="ECO:0000313" key="4">
    <source>
        <dbReference type="Proteomes" id="UP000193920"/>
    </source>
</evidence>
<gene>
    <name evidence="3" type="ORF">LY90DRAFT_508096</name>
</gene>
<dbReference type="SUPFAM" id="SSF53067">
    <property type="entry name" value="Actin-like ATPase domain"/>
    <property type="match status" value="1"/>
</dbReference>
<dbReference type="STRING" id="1754190.A0A1Y2D0C8"/>
<organism evidence="3 4">
    <name type="scientific">Neocallimastix californiae</name>
    <dbReference type="NCBI Taxonomy" id="1754190"/>
    <lineage>
        <taxon>Eukaryota</taxon>
        <taxon>Fungi</taxon>
        <taxon>Fungi incertae sedis</taxon>
        <taxon>Chytridiomycota</taxon>
        <taxon>Chytridiomycota incertae sedis</taxon>
        <taxon>Neocallimastigomycetes</taxon>
        <taxon>Neocallimastigales</taxon>
        <taxon>Neocallimastigaceae</taxon>
        <taxon>Neocallimastix</taxon>
    </lineage>
</organism>
<comment type="caution">
    <text evidence="3">The sequence shown here is derived from an EMBL/GenBank/DDBJ whole genome shotgun (WGS) entry which is preliminary data.</text>
</comment>
<proteinExistence type="predicted"/>
<dbReference type="InterPro" id="IPR018181">
    <property type="entry name" value="Heat_shock_70_CS"/>
</dbReference>
<keyword evidence="1" id="KW-0547">Nucleotide-binding</keyword>
<evidence type="ECO:0000256" key="1">
    <source>
        <dbReference type="ARBA" id="ARBA00022741"/>
    </source>
</evidence>
<dbReference type="GO" id="GO:0005524">
    <property type="term" value="F:ATP binding"/>
    <property type="evidence" value="ECO:0007669"/>
    <property type="project" value="UniProtKB-KW"/>
</dbReference>
<name>A0A1Y2D0C8_9FUNG</name>
<protein>
    <submittedName>
        <fullName evidence="3">Hsp70 protein</fullName>
    </submittedName>
</protein>
<dbReference type="Gene3D" id="3.30.420.40">
    <property type="match status" value="2"/>
</dbReference>
<dbReference type="GO" id="GO:0140662">
    <property type="term" value="F:ATP-dependent protein folding chaperone"/>
    <property type="evidence" value="ECO:0007669"/>
    <property type="project" value="InterPro"/>
</dbReference>
<dbReference type="OrthoDB" id="3254459at2759"/>
<reference evidence="3 4" key="1">
    <citation type="submission" date="2016-08" db="EMBL/GenBank/DDBJ databases">
        <title>A Parts List for Fungal Cellulosomes Revealed by Comparative Genomics.</title>
        <authorList>
            <consortium name="DOE Joint Genome Institute"/>
            <person name="Haitjema C.H."/>
            <person name="Gilmore S.P."/>
            <person name="Henske J.K."/>
            <person name="Solomon K.V."/>
            <person name="De Groot R."/>
            <person name="Kuo A."/>
            <person name="Mondo S.J."/>
            <person name="Salamov A.A."/>
            <person name="Labutti K."/>
            <person name="Zhao Z."/>
            <person name="Chiniquy J."/>
            <person name="Barry K."/>
            <person name="Brewer H.M."/>
            <person name="Purvine S.O."/>
            <person name="Wright A.T."/>
            <person name="Boxma B."/>
            <person name="Van Alen T."/>
            <person name="Hackstein J.H."/>
            <person name="Baker S.E."/>
            <person name="Grigoriev I.V."/>
            <person name="O'Malley M.A."/>
        </authorList>
    </citation>
    <scope>NUCLEOTIDE SEQUENCE [LARGE SCALE GENOMIC DNA]</scope>
    <source>
        <strain evidence="3 4">G1</strain>
    </source>
</reference>
<evidence type="ECO:0000256" key="2">
    <source>
        <dbReference type="ARBA" id="ARBA00022840"/>
    </source>
</evidence>